<comment type="caution">
    <text evidence="6">Lacks conserved residue(s) required for the propagation of feature annotation.</text>
</comment>
<sequence>MDWKEFTAKTVDEALTNAMLEIGTTIDNLEYEVIEKESSGFFGMFSRPAKIRVRMKLSIENTARKFLEEVFDAMNINAKLDIVYDKENELLEINIEGEEMGVLIGKRGQTLDSLQYLVSLVINKNSDKYIKVKLDTENYRERRKETLENLARNIAYKVRKTRKSIALEPMNPYERRIIHSALQNDKYVETYSEGEEPYRKVVIGYKKSNHDIKPRYGKENSRRYRRDYKKENKDNKEQIPTEIV</sequence>
<dbReference type="InterPro" id="IPR032782">
    <property type="entry name" value="KhpB_N"/>
</dbReference>
<dbReference type="GO" id="GO:0008360">
    <property type="term" value="P:regulation of cell shape"/>
    <property type="evidence" value="ECO:0007669"/>
    <property type="project" value="UniProtKB-KW"/>
</dbReference>
<dbReference type="AlphaFoldDB" id="A0A0H5SZ83"/>
<dbReference type="CDD" id="cd02644">
    <property type="entry name" value="R3H_jag"/>
    <property type="match status" value="1"/>
</dbReference>
<dbReference type="InterPro" id="IPR034079">
    <property type="entry name" value="R3H_KhpB"/>
</dbReference>
<dbReference type="GO" id="GO:0071555">
    <property type="term" value="P:cell wall organization"/>
    <property type="evidence" value="ECO:0007669"/>
    <property type="project" value="UniProtKB-KW"/>
</dbReference>
<dbReference type="InterPro" id="IPR038247">
    <property type="entry name" value="Jag_N_dom_sf"/>
</dbReference>
<keyword evidence="3 6" id="KW-0133">Cell shape</keyword>
<evidence type="ECO:0000313" key="9">
    <source>
        <dbReference type="EMBL" id="CRZ35698.1"/>
    </source>
</evidence>
<keyword evidence="10" id="KW-1185">Reference proteome</keyword>
<dbReference type="GO" id="GO:0005737">
    <property type="term" value="C:cytoplasm"/>
    <property type="evidence" value="ECO:0007669"/>
    <property type="project" value="UniProtKB-SubCell"/>
</dbReference>
<dbReference type="Pfam" id="PF01424">
    <property type="entry name" value="R3H"/>
    <property type="match status" value="1"/>
</dbReference>
<proteinExistence type="inferred from homology"/>
<dbReference type="PROSITE" id="PS51061">
    <property type="entry name" value="R3H"/>
    <property type="match status" value="1"/>
</dbReference>
<feature type="domain" description="R3H" evidence="8">
    <location>
        <begin position="141"/>
        <end position="207"/>
    </location>
</feature>
<dbReference type="EMBL" id="CVTD020000027">
    <property type="protein sequence ID" value="CRZ35698.1"/>
    <property type="molecule type" value="Genomic_DNA"/>
</dbReference>
<dbReference type="RefSeq" id="WP_103203770.1">
    <property type="nucleotide sequence ID" value="NZ_CVTD020000027.1"/>
</dbReference>
<dbReference type="Gene3D" id="3.30.30.80">
    <property type="entry name" value="probable RNA-binding protein from clostridium symbiosum atcc 14940"/>
    <property type="match status" value="1"/>
</dbReference>
<keyword evidence="2 6" id="KW-0694">RNA-binding</keyword>
<dbReference type="GO" id="GO:0003723">
    <property type="term" value="F:RNA binding"/>
    <property type="evidence" value="ECO:0007669"/>
    <property type="project" value="UniProtKB-UniRule"/>
</dbReference>
<gene>
    <name evidence="6" type="primary">khpB</name>
    <name evidence="6" type="synonym">eloR</name>
    <name evidence="9" type="ORF">HHT355_2514</name>
</gene>
<evidence type="ECO:0000256" key="7">
    <source>
        <dbReference type="SAM" id="MobiDB-lite"/>
    </source>
</evidence>
<dbReference type="Gene3D" id="3.30.300.20">
    <property type="match status" value="1"/>
</dbReference>
<evidence type="ECO:0000256" key="6">
    <source>
        <dbReference type="HAMAP-Rule" id="MF_00867"/>
    </source>
</evidence>
<dbReference type="PANTHER" id="PTHR35800">
    <property type="entry name" value="PROTEIN JAG"/>
    <property type="match status" value="1"/>
</dbReference>
<dbReference type="SMART" id="SM01245">
    <property type="entry name" value="Jag_N"/>
    <property type="match status" value="1"/>
</dbReference>
<comment type="subcellular location">
    <subcellularLocation>
        <location evidence="6">Cytoplasm</location>
    </subcellularLocation>
</comment>
<dbReference type="InterPro" id="IPR001374">
    <property type="entry name" value="R3H_dom"/>
</dbReference>
<comment type="similarity">
    <text evidence="6">Belongs to the KhpB RNA-binding protein family.</text>
</comment>
<organism evidence="9 10">
    <name type="scientific">Herbinix hemicellulosilytica</name>
    <dbReference type="NCBI Taxonomy" id="1564487"/>
    <lineage>
        <taxon>Bacteria</taxon>
        <taxon>Bacillati</taxon>
        <taxon>Bacillota</taxon>
        <taxon>Clostridia</taxon>
        <taxon>Lachnospirales</taxon>
        <taxon>Lachnospiraceae</taxon>
        <taxon>Herbinix</taxon>
    </lineage>
</organism>
<dbReference type="PANTHER" id="PTHR35800:SF1">
    <property type="entry name" value="RNA-BINDING PROTEIN KHPB"/>
    <property type="match status" value="1"/>
</dbReference>
<dbReference type="Pfam" id="PF13083">
    <property type="entry name" value="KH_KhpA-B"/>
    <property type="match status" value="1"/>
</dbReference>
<dbReference type="InterPro" id="IPR015946">
    <property type="entry name" value="KH_dom-like_a/b"/>
</dbReference>
<protein>
    <recommendedName>
        <fullName evidence="6">RNA-binding protein KhpB</fullName>
    </recommendedName>
    <alternativeName>
        <fullName evidence="6">RNA-binding protein EloR</fullName>
    </alternativeName>
</protein>
<keyword evidence="4 6" id="KW-0143">Chaperone</keyword>
<evidence type="ECO:0000256" key="2">
    <source>
        <dbReference type="ARBA" id="ARBA00022884"/>
    </source>
</evidence>
<dbReference type="SMART" id="SM00393">
    <property type="entry name" value="R3H"/>
    <property type="match status" value="1"/>
</dbReference>
<evidence type="ECO:0000256" key="1">
    <source>
        <dbReference type="ARBA" id="ARBA00022490"/>
    </source>
</evidence>
<evidence type="ECO:0000256" key="3">
    <source>
        <dbReference type="ARBA" id="ARBA00022960"/>
    </source>
</evidence>
<dbReference type="InterPro" id="IPR036867">
    <property type="entry name" value="R3H_dom_sf"/>
</dbReference>
<comment type="subunit">
    <text evidence="6">Forms a complex with KhpA.</text>
</comment>
<evidence type="ECO:0000256" key="4">
    <source>
        <dbReference type="ARBA" id="ARBA00023186"/>
    </source>
</evidence>
<dbReference type="HAMAP" id="MF_00867">
    <property type="entry name" value="KhpB"/>
    <property type="match status" value="1"/>
</dbReference>
<accession>A0A0H5SZ83</accession>
<dbReference type="GO" id="GO:0009252">
    <property type="term" value="P:peptidoglycan biosynthetic process"/>
    <property type="evidence" value="ECO:0007669"/>
    <property type="project" value="UniProtKB-UniRule"/>
</dbReference>
<comment type="function">
    <text evidence="6">A probable RNA chaperone. Forms a complex with KhpA which binds to cellular RNA and controls its expression. Plays a role in peptidoglycan (PG) homeostasis and cell length regulation.</text>
</comment>
<feature type="region of interest" description="Disordered" evidence="7">
    <location>
        <begin position="211"/>
        <end position="244"/>
    </location>
</feature>
<dbReference type="SUPFAM" id="SSF82708">
    <property type="entry name" value="R3H domain"/>
    <property type="match status" value="1"/>
</dbReference>
<evidence type="ECO:0000256" key="5">
    <source>
        <dbReference type="ARBA" id="ARBA00023316"/>
    </source>
</evidence>
<evidence type="ECO:0000259" key="8">
    <source>
        <dbReference type="PROSITE" id="PS51061"/>
    </source>
</evidence>
<dbReference type="NCBIfam" id="NF041568">
    <property type="entry name" value="Jag_EloR"/>
    <property type="match status" value="1"/>
</dbReference>
<dbReference type="OrthoDB" id="9794483at2"/>
<comment type="domain">
    <text evidence="6">Has an N-terminal Jag-N domain and 2 RNA-binding domains (KH and R3H).</text>
</comment>
<dbReference type="InterPro" id="IPR039247">
    <property type="entry name" value="KhpB"/>
</dbReference>
<name>A0A0H5SZ83_HERHM</name>
<evidence type="ECO:0000313" key="10">
    <source>
        <dbReference type="Proteomes" id="UP000236497"/>
    </source>
</evidence>
<dbReference type="CDD" id="cd02414">
    <property type="entry name" value="KH-II_Jag"/>
    <property type="match status" value="1"/>
</dbReference>
<dbReference type="Gene3D" id="3.30.1370.50">
    <property type="entry name" value="R3H-like domain"/>
    <property type="match status" value="1"/>
</dbReference>
<keyword evidence="1 6" id="KW-0963">Cytoplasm</keyword>
<reference evidence="9 10" key="1">
    <citation type="submission" date="2015-06" db="EMBL/GenBank/DDBJ databases">
        <authorList>
            <person name="Wibberg Daniel"/>
        </authorList>
    </citation>
    <scope>NUCLEOTIDE SEQUENCE [LARGE SCALE GENOMIC DNA]</scope>
    <source>
        <strain evidence="9 10">T3/55T</strain>
    </source>
</reference>
<dbReference type="Proteomes" id="UP000236497">
    <property type="component" value="Unassembled WGS sequence"/>
</dbReference>
<keyword evidence="5 6" id="KW-0961">Cell wall biogenesis/degradation</keyword>
<dbReference type="InterPro" id="IPR038008">
    <property type="entry name" value="Jag_KH"/>
</dbReference>
<dbReference type="Pfam" id="PF14804">
    <property type="entry name" value="Jag_N"/>
    <property type="match status" value="1"/>
</dbReference>